<feature type="compositionally biased region" description="Polar residues" evidence="1">
    <location>
        <begin position="202"/>
        <end position="213"/>
    </location>
</feature>
<gene>
    <name evidence="2" type="ORF">PR003_g11760</name>
</gene>
<reference evidence="2 3" key="1">
    <citation type="submission" date="2018-08" db="EMBL/GenBank/DDBJ databases">
        <title>Genomic investigation of the strawberry pathogen Phytophthora fragariae indicates pathogenicity is determined by transcriptional variation in three key races.</title>
        <authorList>
            <person name="Adams T.M."/>
            <person name="Armitage A.D."/>
            <person name="Sobczyk M.K."/>
            <person name="Bates H.J."/>
            <person name="Dunwell J.M."/>
            <person name="Nellist C.F."/>
            <person name="Harrison R.J."/>
        </authorList>
    </citation>
    <scope>NUCLEOTIDE SEQUENCE [LARGE SCALE GENOMIC DNA]</scope>
    <source>
        <strain evidence="2 3">SCRP333</strain>
    </source>
</reference>
<comment type="caution">
    <text evidence="2">The sequence shown here is derived from an EMBL/GenBank/DDBJ whole genome shotgun (WGS) entry which is preliminary data.</text>
</comment>
<evidence type="ECO:0000313" key="2">
    <source>
        <dbReference type="EMBL" id="KAE9337941.1"/>
    </source>
</evidence>
<feature type="region of interest" description="Disordered" evidence="1">
    <location>
        <begin position="190"/>
        <end position="226"/>
    </location>
</feature>
<dbReference type="EMBL" id="QXFT01000684">
    <property type="protein sequence ID" value="KAE9337941.1"/>
    <property type="molecule type" value="Genomic_DNA"/>
</dbReference>
<name>A0A6A4F785_9STRA</name>
<keyword evidence="3" id="KW-1185">Reference proteome</keyword>
<accession>A0A6A4F785</accession>
<feature type="region of interest" description="Disordered" evidence="1">
    <location>
        <begin position="46"/>
        <end position="78"/>
    </location>
</feature>
<feature type="compositionally biased region" description="Gly residues" evidence="1">
    <location>
        <begin position="217"/>
        <end position="226"/>
    </location>
</feature>
<organism evidence="2 3">
    <name type="scientific">Phytophthora rubi</name>
    <dbReference type="NCBI Taxonomy" id="129364"/>
    <lineage>
        <taxon>Eukaryota</taxon>
        <taxon>Sar</taxon>
        <taxon>Stramenopiles</taxon>
        <taxon>Oomycota</taxon>
        <taxon>Peronosporomycetes</taxon>
        <taxon>Peronosporales</taxon>
        <taxon>Peronosporaceae</taxon>
        <taxon>Phytophthora</taxon>
    </lineage>
</organism>
<sequence length="226" mass="22475">MYGPVNSSNYYYVPLRPELRTPDMTTPEGLAAARSVLQRVVDSTSRRAELGAGQSWSATGLGQGAPSSSVPGHAQGAPSTQTTMGAYFAQTPSAAACSVLIVPGGTHAVTTGPTVPTPIVGGPFWTTTGMAAASTPMSLNSARSAIPSHEGYSLGGVPSTHRHGLVNATPLGMTSTMGLGVGISPRGLPAGTTQAGLGPAQPSVSSSGLTNPTPVGFLGGFTPGTT</sequence>
<protein>
    <submittedName>
        <fullName evidence="2">Uncharacterized protein</fullName>
    </submittedName>
</protein>
<evidence type="ECO:0000313" key="3">
    <source>
        <dbReference type="Proteomes" id="UP000434957"/>
    </source>
</evidence>
<evidence type="ECO:0000256" key="1">
    <source>
        <dbReference type="SAM" id="MobiDB-lite"/>
    </source>
</evidence>
<feature type="compositionally biased region" description="Polar residues" evidence="1">
    <location>
        <begin position="54"/>
        <end position="70"/>
    </location>
</feature>
<proteinExistence type="predicted"/>
<dbReference type="AlphaFoldDB" id="A0A6A4F785"/>
<dbReference type="Proteomes" id="UP000434957">
    <property type="component" value="Unassembled WGS sequence"/>
</dbReference>